<keyword evidence="6" id="KW-1133">Transmembrane helix</keyword>
<feature type="non-terminal residue" evidence="10">
    <location>
        <position position="172"/>
    </location>
</feature>
<keyword evidence="5" id="KW-0573">Peptidoglycan synthesis</keyword>
<name>X0Y8Z0_9ZZZZ</name>
<evidence type="ECO:0000256" key="6">
    <source>
        <dbReference type="ARBA" id="ARBA00022989"/>
    </source>
</evidence>
<dbReference type="GO" id="GO:0071555">
    <property type="term" value="P:cell wall organization"/>
    <property type="evidence" value="ECO:0007669"/>
    <property type="project" value="UniProtKB-KW"/>
</dbReference>
<protein>
    <recommendedName>
        <fullName evidence="9">Glycosyl transferase family 51 domain-containing protein</fullName>
    </recommendedName>
</protein>
<evidence type="ECO:0000256" key="2">
    <source>
        <dbReference type="ARBA" id="ARBA00022679"/>
    </source>
</evidence>
<dbReference type="SUPFAM" id="SSF53955">
    <property type="entry name" value="Lysozyme-like"/>
    <property type="match status" value="1"/>
</dbReference>
<dbReference type="EMBL" id="BARS01056563">
    <property type="protein sequence ID" value="GAG43772.1"/>
    <property type="molecule type" value="Genomic_DNA"/>
</dbReference>
<sequence>ALLLGLGLGCYISIVSDLPPAESISFFIPPVATKVYDDNNTLINEFFIERRELTNLENVPQYLKGGFICVEDKLFYKHWGVDILALIRSLITNILHMKIVQGGSTITMQLARNMFLSMEQTMARKLKEIALAIKIERTYTKNEILEKYFNQINFGQGRYGVATAAKYYFNKD</sequence>
<comment type="subcellular location">
    <subcellularLocation>
        <location evidence="1">Membrane</location>
    </subcellularLocation>
</comment>
<accession>X0Y8Z0</accession>
<dbReference type="GO" id="GO:0030288">
    <property type="term" value="C:outer membrane-bounded periplasmic space"/>
    <property type="evidence" value="ECO:0007669"/>
    <property type="project" value="TreeGrafter"/>
</dbReference>
<evidence type="ECO:0000256" key="4">
    <source>
        <dbReference type="ARBA" id="ARBA00022960"/>
    </source>
</evidence>
<dbReference type="GO" id="GO:0016020">
    <property type="term" value="C:membrane"/>
    <property type="evidence" value="ECO:0007669"/>
    <property type="project" value="UniProtKB-SubCell"/>
</dbReference>
<organism evidence="10">
    <name type="scientific">marine sediment metagenome</name>
    <dbReference type="NCBI Taxonomy" id="412755"/>
    <lineage>
        <taxon>unclassified sequences</taxon>
        <taxon>metagenomes</taxon>
        <taxon>ecological metagenomes</taxon>
    </lineage>
</organism>
<dbReference type="GO" id="GO:0008955">
    <property type="term" value="F:peptidoglycan glycosyltransferase activity"/>
    <property type="evidence" value="ECO:0007669"/>
    <property type="project" value="TreeGrafter"/>
</dbReference>
<feature type="domain" description="Glycosyl transferase family 51" evidence="9">
    <location>
        <begin position="42"/>
        <end position="172"/>
    </location>
</feature>
<dbReference type="InterPro" id="IPR036950">
    <property type="entry name" value="PBP_transglycosylase"/>
</dbReference>
<dbReference type="AlphaFoldDB" id="X0Y8Z0"/>
<dbReference type="PANTHER" id="PTHR32282:SF27">
    <property type="entry name" value="PENICILLIN-BINDING PROTEIN 1A"/>
    <property type="match status" value="1"/>
</dbReference>
<evidence type="ECO:0000256" key="5">
    <source>
        <dbReference type="ARBA" id="ARBA00022984"/>
    </source>
</evidence>
<reference evidence="10" key="1">
    <citation type="journal article" date="2014" name="Front. Microbiol.">
        <title>High frequency of phylogenetically diverse reductive dehalogenase-homologous genes in deep subseafloor sedimentary metagenomes.</title>
        <authorList>
            <person name="Kawai M."/>
            <person name="Futagami T."/>
            <person name="Toyoda A."/>
            <person name="Takaki Y."/>
            <person name="Nishi S."/>
            <person name="Hori S."/>
            <person name="Arai W."/>
            <person name="Tsubouchi T."/>
            <person name="Morono Y."/>
            <person name="Uchiyama I."/>
            <person name="Ito T."/>
            <person name="Fujiyama A."/>
            <person name="Inagaki F."/>
            <person name="Takami H."/>
        </authorList>
    </citation>
    <scope>NUCLEOTIDE SEQUENCE</scope>
    <source>
        <strain evidence="10">Expedition CK06-06</strain>
    </source>
</reference>
<evidence type="ECO:0000259" key="9">
    <source>
        <dbReference type="Pfam" id="PF00912"/>
    </source>
</evidence>
<dbReference type="Pfam" id="PF00912">
    <property type="entry name" value="Transgly"/>
    <property type="match status" value="1"/>
</dbReference>
<keyword evidence="3" id="KW-0812">Transmembrane</keyword>
<dbReference type="InterPro" id="IPR050396">
    <property type="entry name" value="Glycosyltr_51/Transpeptidase"/>
</dbReference>
<keyword evidence="7" id="KW-0472">Membrane</keyword>
<keyword evidence="2" id="KW-0808">Transferase</keyword>
<dbReference type="Gene3D" id="1.10.3810.10">
    <property type="entry name" value="Biosynthetic peptidoglycan transglycosylase-like"/>
    <property type="match status" value="1"/>
</dbReference>
<evidence type="ECO:0000256" key="1">
    <source>
        <dbReference type="ARBA" id="ARBA00004370"/>
    </source>
</evidence>
<keyword evidence="4" id="KW-0133">Cell shape</keyword>
<dbReference type="GO" id="GO:0009252">
    <property type="term" value="P:peptidoglycan biosynthetic process"/>
    <property type="evidence" value="ECO:0007669"/>
    <property type="project" value="UniProtKB-KW"/>
</dbReference>
<evidence type="ECO:0000256" key="7">
    <source>
        <dbReference type="ARBA" id="ARBA00023136"/>
    </source>
</evidence>
<evidence type="ECO:0000256" key="3">
    <source>
        <dbReference type="ARBA" id="ARBA00022692"/>
    </source>
</evidence>
<comment type="caution">
    <text evidence="10">The sequence shown here is derived from an EMBL/GenBank/DDBJ whole genome shotgun (WGS) entry which is preliminary data.</text>
</comment>
<dbReference type="InterPro" id="IPR001264">
    <property type="entry name" value="Glyco_trans_51"/>
</dbReference>
<proteinExistence type="predicted"/>
<evidence type="ECO:0000313" key="10">
    <source>
        <dbReference type="EMBL" id="GAG43772.1"/>
    </source>
</evidence>
<gene>
    <name evidence="10" type="ORF">S01H1_83254</name>
</gene>
<evidence type="ECO:0000256" key="8">
    <source>
        <dbReference type="ARBA" id="ARBA00023316"/>
    </source>
</evidence>
<dbReference type="InterPro" id="IPR023346">
    <property type="entry name" value="Lysozyme-like_dom_sf"/>
</dbReference>
<dbReference type="GO" id="GO:0008360">
    <property type="term" value="P:regulation of cell shape"/>
    <property type="evidence" value="ECO:0007669"/>
    <property type="project" value="UniProtKB-KW"/>
</dbReference>
<keyword evidence="8" id="KW-0961">Cell wall biogenesis/degradation</keyword>
<feature type="non-terminal residue" evidence="10">
    <location>
        <position position="1"/>
    </location>
</feature>
<dbReference type="PANTHER" id="PTHR32282">
    <property type="entry name" value="BINDING PROTEIN TRANSPEPTIDASE, PUTATIVE-RELATED"/>
    <property type="match status" value="1"/>
</dbReference>